<feature type="compositionally biased region" description="Basic and acidic residues" evidence="1">
    <location>
        <begin position="133"/>
        <end position="143"/>
    </location>
</feature>
<organism evidence="2 3">
    <name type="scientific">Triparma laevis f. inornata</name>
    <dbReference type="NCBI Taxonomy" id="1714386"/>
    <lineage>
        <taxon>Eukaryota</taxon>
        <taxon>Sar</taxon>
        <taxon>Stramenopiles</taxon>
        <taxon>Ochrophyta</taxon>
        <taxon>Bolidophyceae</taxon>
        <taxon>Parmales</taxon>
        <taxon>Triparmaceae</taxon>
        <taxon>Triparma</taxon>
    </lineage>
</organism>
<reference evidence="3" key="1">
    <citation type="journal article" date="2023" name="Commun. Biol.">
        <title>Genome analysis of Parmales, the sister group of diatoms, reveals the evolutionary specialization of diatoms from phago-mixotrophs to photoautotrophs.</title>
        <authorList>
            <person name="Ban H."/>
            <person name="Sato S."/>
            <person name="Yoshikawa S."/>
            <person name="Yamada K."/>
            <person name="Nakamura Y."/>
            <person name="Ichinomiya M."/>
            <person name="Sato N."/>
            <person name="Blanc-Mathieu R."/>
            <person name="Endo H."/>
            <person name="Kuwata A."/>
            <person name="Ogata H."/>
        </authorList>
    </citation>
    <scope>NUCLEOTIDE SEQUENCE [LARGE SCALE GENOMIC DNA]</scope>
</reference>
<dbReference type="EMBL" id="BLQM01000411">
    <property type="protein sequence ID" value="GMH88362.1"/>
    <property type="molecule type" value="Genomic_DNA"/>
</dbReference>
<dbReference type="AlphaFoldDB" id="A0A9W7BDD3"/>
<sequence>MLNTELPLNHPNPVPIESYSNNRILIESYSSLSSTFPLPSKKSQWTSEQENAVVSGVDKFGFDFAKIKSENEDLLSNRNVTRMQFRYEKLEPQKYKEWKSKQPRASNPVRVAVYGPKNKPRVRIKKGKGGVSAKEKTSRRDQGNKVAAETMGLEDTKVGSFVSS</sequence>
<evidence type="ECO:0000313" key="3">
    <source>
        <dbReference type="Proteomes" id="UP001162640"/>
    </source>
</evidence>
<feature type="compositionally biased region" description="Basic residues" evidence="1">
    <location>
        <begin position="118"/>
        <end position="128"/>
    </location>
</feature>
<evidence type="ECO:0000256" key="1">
    <source>
        <dbReference type="SAM" id="MobiDB-lite"/>
    </source>
</evidence>
<proteinExistence type="predicted"/>
<comment type="caution">
    <text evidence="2">The sequence shown here is derived from an EMBL/GenBank/DDBJ whole genome shotgun (WGS) entry which is preliminary data.</text>
</comment>
<protein>
    <submittedName>
        <fullName evidence="2">Uncharacterized protein</fullName>
    </submittedName>
</protein>
<evidence type="ECO:0000313" key="2">
    <source>
        <dbReference type="EMBL" id="GMH88362.1"/>
    </source>
</evidence>
<dbReference type="Proteomes" id="UP001162640">
    <property type="component" value="Unassembled WGS sequence"/>
</dbReference>
<feature type="region of interest" description="Disordered" evidence="1">
    <location>
        <begin position="117"/>
        <end position="150"/>
    </location>
</feature>
<accession>A0A9W7BDD3</accession>
<gene>
    <name evidence="2" type="ORF">TL16_g11133</name>
</gene>
<name>A0A9W7BDD3_9STRA</name>